<dbReference type="OrthoDB" id="3174560at2"/>
<protein>
    <recommendedName>
        <fullName evidence="3">Type II toxin-antitoxin system antitoxin, RelB/DinJ family</fullName>
    </recommendedName>
</protein>
<name>A0A317CP66_9GAMM</name>
<sequence length="113" mass="12783">MYCNVISTQYKEVIVMKTAAINARIAPELKDDVESILSRLGMTTTQAITMYFEQIKMKRGLPFSVTLIDPSSPQTAPKVSQWPEGYFEGLAAWEGEGIVRPEQGDYETRLEFE</sequence>
<gene>
    <name evidence="1" type="ORF">DKW60_01015</name>
</gene>
<dbReference type="InterPro" id="IPR007337">
    <property type="entry name" value="RelB/DinJ"/>
</dbReference>
<evidence type="ECO:0008006" key="3">
    <source>
        <dbReference type="Google" id="ProtNLM"/>
    </source>
</evidence>
<dbReference type="NCBIfam" id="TIGR02384">
    <property type="entry name" value="RelB_DinJ"/>
    <property type="match status" value="1"/>
</dbReference>
<dbReference type="InterPro" id="IPR013321">
    <property type="entry name" value="Arc_rbn_hlx_hlx"/>
</dbReference>
<organism evidence="1 2">
    <name type="scientific">Leucothrix pacifica</name>
    <dbReference type="NCBI Taxonomy" id="1247513"/>
    <lineage>
        <taxon>Bacteria</taxon>
        <taxon>Pseudomonadati</taxon>
        <taxon>Pseudomonadota</taxon>
        <taxon>Gammaproteobacteria</taxon>
        <taxon>Thiotrichales</taxon>
        <taxon>Thiotrichaceae</taxon>
        <taxon>Leucothrix</taxon>
    </lineage>
</organism>
<proteinExistence type="predicted"/>
<dbReference type="AlphaFoldDB" id="A0A317CP66"/>
<dbReference type="GO" id="GO:0006355">
    <property type="term" value="P:regulation of DNA-templated transcription"/>
    <property type="evidence" value="ECO:0007669"/>
    <property type="project" value="InterPro"/>
</dbReference>
<reference evidence="1 2" key="1">
    <citation type="submission" date="2018-05" db="EMBL/GenBank/DDBJ databases">
        <title>Leucothrix arctica sp. nov., isolated from Arctic seawater.</title>
        <authorList>
            <person name="Choi A."/>
            <person name="Baek K."/>
        </authorList>
    </citation>
    <scope>NUCLEOTIDE SEQUENCE [LARGE SCALE GENOMIC DNA]</scope>
    <source>
        <strain evidence="1 2">JCM 18388</strain>
    </source>
</reference>
<dbReference type="Gene3D" id="1.10.1220.10">
    <property type="entry name" value="Met repressor-like"/>
    <property type="match status" value="1"/>
</dbReference>
<dbReference type="EMBL" id="QGKM01000003">
    <property type="protein sequence ID" value="PWR00436.1"/>
    <property type="molecule type" value="Genomic_DNA"/>
</dbReference>
<dbReference type="Pfam" id="PF04221">
    <property type="entry name" value="RelB"/>
    <property type="match status" value="1"/>
</dbReference>
<evidence type="ECO:0000313" key="2">
    <source>
        <dbReference type="Proteomes" id="UP000245539"/>
    </source>
</evidence>
<keyword evidence="2" id="KW-1185">Reference proteome</keyword>
<dbReference type="Proteomes" id="UP000245539">
    <property type="component" value="Unassembled WGS sequence"/>
</dbReference>
<evidence type="ECO:0000313" key="1">
    <source>
        <dbReference type="EMBL" id="PWR00436.1"/>
    </source>
</evidence>
<accession>A0A317CP66</accession>
<comment type="caution">
    <text evidence="1">The sequence shown here is derived from an EMBL/GenBank/DDBJ whole genome shotgun (WGS) entry which is preliminary data.</text>
</comment>